<dbReference type="PIRSF" id="PIRSF029171">
    <property type="entry name" value="Esterase_LipA"/>
    <property type="match status" value="1"/>
</dbReference>
<evidence type="ECO:0000313" key="2">
    <source>
        <dbReference type="EMBL" id="GAA4302193.1"/>
    </source>
</evidence>
<dbReference type="Gene3D" id="1.10.260.160">
    <property type="match status" value="1"/>
</dbReference>
<proteinExistence type="predicted"/>
<dbReference type="RefSeq" id="WP_345164016.1">
    <property type="nucleotide sequence ID" value="NZ_BAABGX010000001.1"/>
</dbReference>
<dbReference type="PROSITE" id="PS51257">
    <property type="entry name" value="PROKAR_LIPOPROTEIN"/>
    <property type="match status" value="1"/>
</dbReference>
<reference evidence="3" key="1">
    <citation type="journal article" date="2019" name="Int. J. Syst. Evol. Microbiol.">
        <title>The Global Catalogue of Microorganisms (GCM) 10K type strain sequencing project: providing services to taxonomists for standard genome sequencing and annotation.</title>
        <authorList>
            <consortium name="The Broad Institute Genomics Platform"/>
            <consortium name="The Broad Institute Genome Sequencing Center for Infectious Disease"/>
            <person name="Wu L."/>
            <person name="Ma J."/>
        </authorList>
    </citation>
    <scope>NUCLEOTIDE SEQUENCE [LARGE SCALE GENOMIC DNA]</scope>
    <source>
        <strain evidence="3">JCM 17917</strain>
    </source>
</reference>
<dbReference type="PANTHER" id="PTHR34853:SF1">
    <property type="entry name" value="LIPASE 5"/>
    <property type="match status" value="1"/>
</dbReference>
<dbReference type="Pfam" id="PF03583">
    <property type="entry name" value="LIP"/>
    <property type="match status" value="1"/>
</dbReference>
<dbReference type="InterPro" id="IPR005152">
    <property type="entry name" value="Lipase_secreted"/>
</dbReference>
<name>A0ABP8FF22_9BACT</name>
<gene>
    <name evidence="2" type="ORF">GCM10023183_13880</name>
</gene>
<accession>A0ABP8FF22</accession>
<dbReference type="PANTHER" id="PTHR34853">
    <property type="match status" value="1"/>
</dbReference>
<feature type="signal peptide" evidence="1">
    <location>
        <begin position="1"/>
        <end position="19"/>
    </location>
</feature>
<feature type="chain" id="PRO_5046730471" description="Secretory lipase" evidence="1">
    <location>
        <begin position="20"/>
        <end position="406"/>
    </location>
</feature>
<evidence type="ECO:0008006" key="4">
    <source>
        <dbReference type="Google" id="ProtNLM"/>
    </source>
</evidence>
<protein>
    <recommendedName>
        <fullName evidence="4">Secretory lipase</fullName>
    </recommendedName>
</protein>
<dbReference type="Proteomes" id="UP001501844">
    <property type="component" value="Unassembled WGS sequence"/>
</dbReference>
<evidence type="ECO:0000256" key="1">
    <source>
        <dbReference type="SAM" id="SignalP"/>
    </source>
</evidence>
<keyword evidence="1" id="KW-0732">Signal</keyword>
<dbReference type="SUPFAM" id="SSF53474">
    <property type="entry name" value="alpha/beta-Hydrolases"/>
    <property type="match status" value="1"/>
</dbReference>
<dbReference type="InterPro" id="IPR029058">
    <property type="entry name" value="AB_hydrolase_fold"/>
</dbReference>
<comment type="caution">
    <text evidence="2">The sequence shown here is derived from an EMBL/GenBank/DDBJ whole genome shotgun (WGS) entry which is preliminary data.</text>
</comment>
<dbReference type="EMBL" id="BAABGX010000001">
    <property type="protein sequence ID" value="GAA4302193.1"/>
    <property type="molecule type" value="Genomic_DNA"/>
</dbReference>
<keyword evidence="3" id="KW-1185">Reference proteome</keyword>
<sequence length="406" mass="44312">MILKSIYALWLAASLFGFTASCKEPDMPEAPAAPAPEKELLVSSEKLTTVTAAGLKQIALNNGQKELAALVKYDVDVYRLTYLTTYKGQEVKASGLVTVPLKITKAAPILSAHHGTTFDQQYAPSNFSLNSLTGFEVFAAAGYLTLVPDYLGYMVSKQIFHPYYDVQHSGLAVVDMIKAAKSFFKKNNINASQDLFLAGYSEGGYVTLAAQKEIEENPRHGLTVTASGAGAGGYDLEGMLARVISGESYQYPANLAFILHAYNVTYDWNRPMTDFFQEPFAGRLQELLNGTRSSSSINPALATDPAKLFNPKFLAGLKGDGEQTLKTALKRNSLKYFVPKSPTRLYHGTADNMVPFDNSEKTYAAMNAAGATNLKLVPIKGGTHFTSLEPMIRDLIPWIEGFHTQQ</sequence>
<evidence type="ECO:0000313" key="3">
    <source>
        <dbReference type="Proteomes" id="UP001501844"/>
    </source>
</evidence>
<organism evidence="2 3">
    <name type="scientific">Nibribacter koreensis</name>
    <dbReference type="NCBI Taxonomy" id="1084519"/>
    <lineage>
        <taxon>Bacteria</taxon>
        <taxon>Pseudomonadati</taxon>
        <taxon>Bacteroidota</taxon>
        <taxon>Cytophagia</taxon>
        <taxon>Cytophagales</taxon>
        <taxon>Hymenobacteraceae</taxon>
        <taxon>Nibribacter</taxon>
    </lineage>
</organism>
<dbReference type="Gene3D" id="3.40.50.1820">
    <property type="entry name" value="alpha/beta hydrolase"/>
    <property type="match status" value="1"/>
</dbReference>